<accession>A0A2J7ZJZ8</accession>
<name>A0A2J7ZJZ8_9CHLO</name>
<protein>
    <submittedName>
        <fullName evidence="1">Uncharacterized protein</fullName>
    </submittedName>
</protein>
<reference evidence="1 2" key="1">
    <citation type="journal article" date="2017" name="Mol. Biol. Evol.">
        <title>The 4-celled Tetrabaena socialis nuclear genome reveals the essential components for genetic control of cell number at the origin of multicellularity in the volvocine lineage.</title>
        <authorList>
            <person name="Featherston J."/>
            <person name="Arakaki Y."/>
            <person name="Hanschen E.R."/>
            <person name="Ferris P.J."/>
            <person name="Michod R.E."/>
            <person name="Olson B.J.S.C."/>
            <person name="Nozaki H."/>
            <person name="Durand P.M."/>
        </authorList>
    </citation>
    <scope>NUCLEOTIDE SEQUENCE [LARGE SCALE GENOMIC DNA]</scope>
    <source>
        <strain evidence="1 2">NIES-571</strain>
    </source>
</reference>
<dbReference type="AlphaFoldDB" id="A0A2J7ZJZ8"/>
<gene>
    <name evidence="1" type="ORF">TSOC_013576</name>
</gene>
<evidence type="ECO:0000313" key="1">
    <source>
        <dbReference type="EMBL" id="PNH00595.1"/>
    </source>
</evidence>
<feature type="non-terminal residue" evidence="1">
    <location>
        <position position="87"/>
    </location>
</feature>
<comment type="caution">
    <text evidence="1">The sequence shown here is derived from an EMBL/GenBank/DDBJ whole genome shotgun (WGS) entry which is preliminary data.</text>
</comment>
<organism evidence="1 2">
    <name type="scientific">Tetrabaena socialis</name>
    <dbReference type="NCBI Taxonomy" id="47790"/>
    <lineage>
        <taxon>Eukaryota</taxon>
        <taxon>Viridiplantae</taxon>
        <taxon>Chlorophyta</taxon>
        <taxon>core chlorophytes</taxon>
        <taxon>Chlorophyceae</taxon>
        <taxon>CS clade</taxon>
        <taxon>Chlamydomonadales</taxon>
        <taxon>Tetrabaenaceae</taxon>
        <taxon>Tetrabaena</taxon>
    </lineage>
</organism>
<dbReference type="EMBL" id="PGGS01001285">
    <property type="protein sequence ID" value="PNH00595.1"/>
    <property type="molecule type" value="Genomic_DNA"/>
</dbReference>
<proteinExistence type="predicted"/>
<dbReference type="OrthoDB" id="539088at2759"/>
<evidence type="ECO:0000313" key="2">
    <source>
        <dbReference type="Proteomes" id="UP000236333"/>
    </source>
</evidence>
<sequence length="87" mass="9343">MPYGQRHDEVKEGEVRVHVERKAVCADGALPANRCVLSRASPVLRHSLLLELSVPGELSLPGDCAASWGVVLQLLSLEAYPLALVNA</sequence>
<dbReference type="Proteomes" id="UP000236333">
    <property type="component" value="Unassembled WGS sequence"/>
</dbReference>
<keyword evidence="2" id="KW-1185">Reference proteome</keyword>